<reference evidence="1 2" key="1">
    <citation type="submission" date="2024-05" db="EMBL/GenBank/DDBJ databases">
        <title>Genetic variation in Jamaican populations of the coffee berry borer (Hypothenemus hampei).</title>
        <authorList>
            <person name="Errbii M."/>
            <person name="Myrie A."/>
        </authorList>
    </citation>
    <scope>NUCLEOTIDE SEQUENCE [LARGE SCALE GENOMIC DNA]</scope>
    <source>
        <strain evidence="1">JA-Hopewell-2020-01-JO</strain>
        <tissue evidence="1">Whole body</tissue>
    </source>
</reference>
<proteinExistence type="predicted"/>
<dbReference type="Proteomes" id="UP001566132">
    <property type="component" value="Unassembled WGS sequence"/>
</dbReference>
<gene>
    <name evidence="1" type="ORF">ABEB36_015836</name>
</gene>
<protein>
    <submittedName>
        <fullName evidence="1">Uncharacterized protein</fullName>
    </submittedName>
</protein>
<accession>A0ABD1DYX6</accession>
<name>A0ABD1DYX6_HYPHA</name>
<evidence type="ECO:0000313" key="1">
    <source>
        <dbReference type="EMBL" id="KAL1487499.1"/>
    </source>
</evidence>
<dbReference type="AlphaFoldDB" id="A0ABD1DYX6"/>
<organism evidence="1 2">
    <name type="scientific">Hypothenemus hampei</name>
    <name type="common">Coffee berry borer</name>
    <dbReference type="NCBI Taxonomy" id="57062"/>
    <lineage>
        <taxon>Eukaryota</taxon>
        <taxon>Metazoa</taxon>
        <taxon>Ecdysozoa</taxon>
        <taxon>Arthropoda</taxon>
        <taxon>Hexapoda</taxon>
        <taxon>Insecta</taxon>
        <taxon>Pterygota</taxon>
        <taxon>Neoptera</taxon>
        <taxon>Endopterygota</taxon>
        <taxon>Coleoptera</taxon>
        <taxon>Polyphaga</taxon>
        <taxon>Cucujiformia</taxon>
        <taxon>Curculionidae</taxon>
        <taxon>Scolytinae</taxon>
        <taxon>Hypothenemus</taxon>
    </lineage>
</organism>
<comment type="caution">
    <text evidence="1">The sequence shown here is derived from an EMBL/GenBank/DDBJ whole genome shotgun (WGS) entry which is preliminary data.</text>
</comment>
<evidence type="ECO:0000313" key="2">
    <source>
        <dbReference type="Proteomes" id="UP001566132"/>
    </source>
</evidence>
<keyword evidence="2" id="KW-1185">Reference proteome</keyword>
<dbReference type="EMBL" id="JBDJPC010000051">
    <property type="protein sequence ID" value="KAL1487499.1"/>
    <property type="molecule type" value="Genomic_DNA"/>
</dbReference>
<sequence>MAAASARICPLSSVMGENHSAALALKSPRINASLLPCETRLGSLATIRSASTSSAASSAISCAPYARPTFTCSTVSFKSILLVIAYGPTPEVRCRHPRDAHPALAVDVEIRVPATVHQEKLGSKIR</sequence>